<keyword evidence="1" id="KW-1003">Cell membrane</keyword>
<keyword evidence="2 6" id="KW-0812">Transmembrane</keyword>
<dbReference type="Pfam" id="PF06781">
    <property type="entry name" value="CrgA"/>
    <property type="match status" value="1"/>
</dbReference>
<evidence type="ECO:0000313" key="7">
    <source>
        <dbReference type="EMBL" id="CAB4784175.1"/>
    </source>
</evidence>
<dbReference type="EMBL" id="CAFBOU010000042">
    <property type="protein sequence ID" value="CAB4991664.1"/>
    <property type="molecule type" value="Genomic_DNA"/>
</dbReference>
<dbReference type="EMBL" id="CAEZZY010000117">
    <property type="protein sequence ID" value="CAB4784175.1"/>
    <property type="molecule type" value="Genomic_DNA"/>
</dbReference>
<protein>
    <submittedName>
        <fullName evidence="7">Unannotated protein</fullName>
    </submittedName>
</protein>
<proteinExistence type="inferred from homology"/>
<evidence type="ECO:0000256" key="5">
    <source>
        <dbReference type="SAM" id="MobiDB-lite"/>
    </source>
</evidence>
<keyword evidence="3 6" id="KW-1133">Transmembrane helix</keyword>
<evidence type="ECO:0000256" key="6">
    <source>
        <dbReference type="SAM" id="Phobius"/>
    </source>
</evidence>
<organism evidence="7">
    <name type="scientific">freshwater metagenome</name>
    <dbReference type="NCBI Taxonomy" id="449393"/>
    <lineage>
        <taxon>unclassified sequences</taxon>
        <taxon>metagenomes</taxon>
        <taxon>ecological metagenomes</taxon>
    </lineage>
</organism>
<evidence type="ECO:0000256" key="4">
    <source>
        <dbReference type="ARBA" id="ARBA00023136"/>
    </source>
</evidence>
<dbReference type="InterPro" id="IPR009619">
    <property type="entry name" value="CrgA"/>
</dbReference>
<dbReference type="HAMAP" id="MF_00631">
    <property type="entry name" value="CrgA"/>
    <property type="match status" value="1"/>
</dbReference>
<feature type="transmembrane region" description="Helical" evidence="6">
    <location>
        <begin position="67"/>
        <end position="85"/>
    </location>
</feature>
<dbReference type="AlphaFoldDB" id="A0A6J6WLC5"/>
<evidence type="ECO:0000313" key="8">
    <source>
        <dbReference type="EMBL" id="CAB4991664.1"/>
    </source>
</evidence>
<evidence type="ECO:0000256" key="1">
    <source>
        <dbReference type="ARBA" id="ARBA00022475"/>
    </source>
</evidence>
<reference evidence="7" key="1">
    <citation type="submission" date="2020-05" db="EMBL/GenBank/DDBJ databases">
        <authorList>
            <person name="Chiriac C."/>
            <person name="Salcher M."/>
            <person name="Ghai R."/>
            <person name="Kavagutti S V."/>
        </authorList>
    </citation>
    <scope>NUCLEOTIDE SEQUENCE</scope>
</reference>
<name>A0A6J6WLC5_9ZZZZ</name>
<evidence type="ECO:0000256" key="3">
    <source>
        <dbReference type="ARBA" id="ARBA00022989"/>
    </source>
</evidence>
<feature type="compositionally biased region" description="Basic and acidic residues" evidence="5">
    <location>
        <begin position="12"/>
        <end position="27"/>
    </location>
</feature>
<feature type="compositionally biased region" description="Basic residues" evidence="5">
    <location>
        <begin position="1"/>
        <end position="11"/>
    </location>
</feature>
<keyword evidence="4 6" id="KW-0472">Membrane</keyword>
<gene>
    <name evidence="7" type="ORF">UFOPK2928_00984</name>
    <name evidence="8" type="ORF">UFOPK4010_00632</name>
</gene>
<feature type="transmembrane region" description="Helical" evidence="6">
    <location>
        <begin position="34"/>
        <end position="55"/>
    </location>
</feature>
<evidence type="ECO:0000256" key="2">
    <source>
        <dbReference type="ARBA" id="ARBA00022692"/>
    </source>
</evidence>
<accession>A0A6J6WLC5</accession>
<feature type="region of interest" description="Disordered" evidence="5">
    <location>
        <begin position="1"/>
        <end position="29"/>
    </location>
</feature>
<sequence>MPKSKLRKKVQERHAHEEVLHEAEPHGPLESPSWLAPVMVANFLIGLFWIVIFYVTQTRFPIPGIGAWNMIIGFSFVGVGFSLATKWR</sequence>